<protein>
    <submittedName>
        <fullName evidence="1">Uncharacterized protein</fullName>
    </submittedName>
</protein>
<sequence>MTFLHDIFSMEEFEGEGGHLESPAWQALSTYNVCLEEYLEESLRGGGDGAPGVGKDPCAGDREGEARAMLGLFRKDIERAAEADGGEVYENKEGQGDRAEMIMLGLMQGYDLLSRLEREVVAEASNSGGAS</sequence>
<dbReference type="AlphaFoldDB" id="A0A5B8MNU5"/>
<reference evidence="1 2" key="1">
    <citation type="submission" date="2018-07" db="EMBL/GenBank/DDBJ databases">
        <title>The complete nuclear genome of the prasinophyte Chloropicon primus (CCMP1205).</title>
        <authorList>
            <person name="Pombert J.-F."/>
            <person name="Otis C."/>
            <person name="Turmel M."/>
            <person name="Lemieux C."/>
        </authorList>
    </citation>
    <scope>NUCLEOTIDE SEQUENCE [LARGE SCALE GENOMIC DNA]</scope>
    <source>
        <strain evidence="1 2">CCMP1205</strain>
    </source>
</reference>
<dbReference type="EMBL" id="CP031039">
    <property type="protein sequence ID" value="QDZ22077.1"/>
    <property type="molecule type" value="Genomic_DNA"/>
</dbReference>
<name>A0A5B8MNU5_9CHLO</name>
<keyword evidence="2" id="KW-1185">Reference proteome</keyword>
<evidence type="ECO:0000313" key="1">
    <source>
        <dbReference type="EMBL" id="QDZ22077.1"/>
    </source>
</evidence>
<accession>A0A5B8MNU5</accession>
<organism evidence="1 2">
    <name type="scientific">Chloropicon primus</name>
    <dbReference type="NCBI Taxonomy" id="1764295"/>
    <lineage>
        <taxon>Eukaryota</taxon>
        <taxon>Viridiplantae</taxon>
        <taxon>Chlorophyta</taxon>
        <taxon>Chloropicophyceae</taxon>
        <taxon>Chloropicales</taxon>
        <taxon>Chloropicaceae</taxon>
        <taxon>Chloropicon</taxon>
    </lineage>
</organism>
<gene>
    <name evidence="1" type="ORF">A3770_06p45950</name>
</gene>
<evidence type="ECO:0000313" key="2">
    <source>
        <dbReference type="Proteomes" id="UP000316726"/>
    </source>
</evidence>
<proteinExistence type="predicted"/>
<dbReference type="Proteomes" id="UP000316726">
    <property type="component" value="Chromosome 6"/>
</dbReference>